<feature type="transmembrane region" description="Helical" evidence="1">
    <location>
        <begin position="85"/>
        <end position="104"/>
    </location>
</feature>
<dbReference type="AlphaFoldDB" id="A0A5C2SKE9"/>
<keyword evidence="1" id="KW-0472">Membrane</keyword>
<protein>
    <submittedName>
        <fullName evidence="2">Uncharacterized protein</fullName>
    </submittedName>
</protein>
<name>A0A5C2SKE9_9APHY</name>
<evidence type="ECO:0000313" key="3">
    <source>
        <dbReference type="Proteomes" id="UP000313359"/>
    </source>
</evidence>
<dbReference type="EMBL" id="ML122260">
    <property type="protein sequence ID" value="RPD61926.1"/>
    <property type="molecule type" value="Genomic_DNA"/>
</dbReference>
<dbReference type="Proteomes" id="UP000313359">
    <property type="component" value="Unassembled WGS sequence"/>
</dbReference>
<evidence type="ECO:0000256" key="1">
    <source>
        <dbReference type="SAM" id="Phobius"/>
    </source>
</evidence>
<evidence type="ECO:0000313" key="2">
    <source>
        <dbReference type="EMBL" id="RPD61926.1"/>
    </source>
</evidence>
<proteinExistence type="predicted"/>
<accession>A0A5C2SKE9</accession>
<keyword evidence="3" id="KW-1185">Reference proteome</keyword>
<keyword evidence="1" id="KW-0812">Transmembrane</keyword>
<sequence length="172" mass="19594">MTDTRPWSIWLRTLRSVRAQNQLRTNSPWICSPRRPASIHPSRSSISVTPLSACDSELVCIGLRDLGPAIFDCCAIFVRRDNGHLLRVVLCYVLRVLLLFIVLLPPETGTQRTKTKRMVWYLCEESESKKIACTQQRRRCQQSDEGTCVTRGPGECNRTIRTSPLHQTTDHG</sequence>
<gene>
    <name evidence="2" type="ORF">L227DRAFT_44241</name>
</gene>
<organism evidence="2 3">
    <name type="scientific">Lentinus tigrinus ALCF2SS1-6</name>
    <dbReference type="NCBI Taxonomy" id="1328759"/>
    <lineage>
        <taxon>Eukaryota</taxon>
        <taxon>Fungi</taxon>
        <taxon>Dikarya</taxon>
        <taxon>Basidiomycota</taxon>
        <taxon>Agaricomycotina</taxon>
        <taxon>Agaricomycetes</taxon>
        <taxon>Polyporales</taxon>
        <taxon>Polyporaceae</taxon>
        <taxon>Lentinus</taxon>
    </lineage>
</organism>
<keyword evidence="1" id="KW-1133">Transmembrane helix</keyword>
<reference evidence="2" key="1">
    <citation type="journal article" date="2018" name="Genome Biol. Evol.">
        <title>Genomics and development of Lentinus tigrinus, a white-rot wood-decaying mushroom with dimorphic fruiting bodies.</title>
        <authorList>
            <person name="Wu B."/>
            <person name="Xu Z."/>
            <person name="Knudson A."/>
            <person name="Carlson A."/>
            <person name="Chen N."/>
            <person name="Kovaka S."/>
            <person name="LaButti K."/>
            <person name="Lipzen A."/>
            <person name="Pennachio C."/>
            <person name="Riley R."/>
            <person name="Schakwitz W."/>
            <person name="Umezawa K."/>
            <person name="Ohm R.A."/>
            <person name="Grigoriev I.V."/>
            <person name="Nagy L.G."/>
            <person name="Gibbons J."/>
            <person name="Hibbett D."/>
        </authorList>
    </citation>
    <scope>NUCLEOTIDE SEQUENCE [LARGE SCALE GENOMIC DNA]</scope>
    <source>
        <strain evidence="2">ALCF2SS1-6</strain>
    </source>
</reference>